<sequence length="168" mass="18904">MTDLDEFLRWNSGHLLENRTRGAYAEWLVHRALGLDPGQHRVEWAEVDVTFGSITLEVKSAAFVQSWQHARPSTISFPIEQRVATGYVFCLLAEEDPDLVDALEVSQWLFWVVPTAKLHGERRSIGLQPLIRTYGDGLRYEELASRIEALQPALPEGSSGAAEMELPC</sequence>
<accession>A0ABU5RWM4</accession>
<dbReference type="RefSeq" id="WP_323306080.1">
    <property type="nucleotide sequence ID" value="NZ_JAYGHX010000008.1"/>
</dbReference>
<evidence type="ECO:0000313" key="2">
    <source>
        <dbReference type="Proteomes" id="UP001304461"/>
    </source>
</evidence>
<gene>
    <name evidence="1" type="ORF">VB738_12675</name>
</gene>
<evidence type="ECO:0000313" key="1">
    <source>
        <dbReference type="EMBL" id="MEA5392113.1"/>
    </source>
</evidence>
<dbReference type="EMBL" id="JAYGHX010000008">
    <property type="protein sequence ID" value="MEA5392113.1"/>
    <property type="molecule type" value="Genomic_DNA"/>
</dbReference>
<protein>
    <recommendedName>
        <fullName evidence="3">DUF4365 domain-containing protein</fullName>
    </recommendedName>
</protein>
<organism evidence="1 2">
    <name type="scientific">Cyanobium gracile UHCC 0139</name>
    <dbReference type="NCBI Taxonomy" id="3110308"/>
    <lineage>
        <taxon>Bacteria</taxon>
        <taxon>Bacillati</taxon>
        <taxon>Cyanobacteriota</taxon>
        <taxon>Cyanophyceae</taxon>
        <taxon>Synechococcales</taxon>
        <taxon>Prochlorococcaceae</taxon>
        <taxon>Cyanobium</taxon>
    </lineage>
</organism>
<evidence type="ECO:0008006" key="3">
    <source>
        <dbReference type="Google" id="ProtNLM"/>
    </source>
</evidence>
<proteinExistence type="predicted"/>
<reference evidence="1 2" key="1">
    <citation type="submission" date="2023-12" db="EMBL/GenBank/DDBJ databases">
        <title>Baltic Sea Cyanobacteria.</title>
        <authorList>
            <person name="Delbaje E."/>
            <person name="Fewer D.P."/>
            <person name="Shishido T.K."/>
        </authorList>
    </citation>
    <scope>NUCLEOTIDE SEQUENCE [LARGE SCALE GENOMIC DNA]</scope>
    <source>
        <strain evidence="1 2">UHCC 0139</strain>
    </source>
</reference>
<keyword evidence="2" id="KW-1185">Reference proteome</keyword>
<dbReference type="Proteomes" id="UP001304461">
    <property type="component" value="Unassembled WGS sequence"/>
</dbReference>
<name>A0ABU5RWM4_9CYAN</name>
<comment type="caution">
    <text evidence="1">The sequence shown here is derived from an EMBL/GenBank/DDBJ whole genome shotgun (WGS) entry which is preliminary data.</text>
</comment>